<dbReference type="CDD" id="cd00159">
    <property type="entry name" value="RhoGAP"/>
    <property type="match status" value="1"/>
</dbReference>
<evidence type="ECO:0000256" key="2">
    <source>
        <dbReference type="SAM" id="MobiDB-lite"/>
    </source>
</evidence>
<feature type="region of interest" description="Disordered" evidence="2">
    <location>
        <begin position="521"/>
        <end position="598"/>
    </location>
</feature>
<dbReference type="Proteomes" id="UP000050795">
    <property type="component" value="Unassembled WGS sequence"/>
</dbReference>
<feature type="compositionally biased region" description="Basic and acidic residues" evidence="2">
    <location>
        <begin position="115"/>
        <end position="132"/>
    </location>
</feature>
<feature type="compositionally biased region" description="Low complexity" evidence="2">
    <location>
        <begin position="537"/>
        <end position="552"/>
    </location>
</feature>
<feature type="region of interest" description="Disordered" evidence="2">
    <location>
        <begin position="413"/>
        <end position="484"/>
    </location>
</feature>
<keyword evidence="4" id="KW-1185">Reference proteome</keyword>
<evidence type="ECO:0000256" key="1">
    <source>
        <dbReference type="ARBA" id="ARBA00022468"/>
    </source>
</evidence>
<feature type="compositionally biased region" description="Low complexity" evidence="2">
    <location>
        <begin position="906"/>
        <end position="924"/>
    </location>
</feature>
<feature type="compositionally biased region" description="Basic and acidic residues" evidence="2">
    <location>
        <begin position="455"/>
        <end position="484"/>
    </location>
</feature>
<feature type="region of interest" description="Disordered" evidence="2">
    <location>
        <begin position="719"/>
        <end position="764"/>
    </location>
</feature>
<feature type="region of interest" description="Disordered" evidence="2">
    <location>
        <begin position="777"/>
        <end position="825"/>
    </location>
</feature>
<feature type="region of interest" description="Disordered" evidence="2">
    <location>
        <begin position="1009"/>
        <end position="1032"/>
    </location>
</feature>
<feature type="compositionally biased region" description="Low complexity" evidence="2">
    <location>
        <begin position="782"/>
        <end position="791"/>
    </location>
</feature>
<feature type="region of interest" description="Disordered" evidence="2">
    <location>
        <begin position="637"/>
        <end position="666"/>
    </location>
</feature>
<feature type="compositionally biased region" description="Low complexity" evidence="2">
    <location>
        <begin position="1009"/>
        <end position="1027"/>
    </location>
</feature>
<dbReference type="SUPFAM" id="SSF48350">
    <property type="entry name" value="GTPase activation domain, GAP"/>
    <property type="match status" value="1"/>
</dbReference>
<feature type="compositionally biased region" description="Polar residues" evidence="2">
    <location>
        <begin position="881"/>
        <end position="891"/>
    </location>
</feature>
<dbReference type="GO" id="GO:0007165">
    <property type="term" value="P:signal transduction"/>
    <property type="evidence" value="ECO:0007669"/>
    <property type="project" value="InterPro"/>
</dbReference>
<evidence type="ECO:0000313" key="5">
    <source>
        <dbReference type="WBParaSite" id="TREG1_125620.1"/>
    </source>
</evidence>
<dbReference type="Gene3D" id="1.10.555.10">
    <property type="entry name" value="Rho GTPase activation protein"/>
    <property type="match status" value="1"/>
</dbReference>
<proteinExistence type="predicted"/>
<feature type="compositionally biased region" description="Polar residues" evidence="2">
    <location>
        <begin position="573"/>
        <end position="598"/>
    </location>
</feature>
<evidence type="ECO:0000259" key="3">
    <source>
        <dbReference type="PROSITE" id="PS50238"/>
    </source>
</evidence>
<organism evidence="4 5">
    <name type="scientific">Trichobilharzia regenti</name>
    <name type="common">Nasal bird schistosome</name>
    <dbReference type="NCBI Taxonomy" id="157069"/>
    <lineage>
        <taxon>Eukaryota</taxon>
        <taxon>Metazoa</taxon>
        <taxon>Spiralia</taxon>
        <taxon>Lophotrochozoa</taxon>
        <taxon>Platyhelminthes</taxon>
        <taxon>Trematoda</taxon>
        <taxon>Digenea</taxon>
        <taxon>Strigeidida</taxon>
        <taxon>Schistosomatoidea</taxon>
        <taxon>Schistosomatidae</taxon>
        <taxon>Trichobilharzia</taxon>
    </lineage>
</organism>
<feature type="compositionally biased region" description="Polar residues" evidence="2">
    <location>
        <begin position="18"/>
        <end position="27"/>
    </location>
</feature>
<feature type="compositionally biased region" description="Low complexity" evidence="2">
    <location>
        <begin position="415"/>
        <end position="450"/>
    </location>
</feature>
<dbReference type="PANTHER" id="PTHR23176:SF129">
    <property type="entry name" value="RHO GTPASE ACTIVATING PROTEIN AT 16F, ISOFORM E-RELATED"/>
    <property type="match status" value="1"/>
</dbReference>
<dbReference type="PROSITE" id="PS50238">
    <property type="entry name" value="RHOGAP"/>
    <property type="match status" value="1"/>
</dbReference>
<dbReference type="GO" id="GO:0005737">
    <property type="term" value="C:cytoplasm"/>
    <property type="evidence" value="ECO:0007669"/>
    <property type="project" value="TreeGrafter"/>
</dbReference>
<keyword evidence="1" id="KW-0343">GTPase activation</keyword>
<dbReference type="Pfam" id="PF00620">
    <property type="entry name" value="RhoGAP"/>
    <property type="match status" value="1"/>
</dbReference>
<dbReference type="WBParaSite" id="TREG1_125620.1">
    <property type="protein sequence ID" value="TREG1_125620.1"/>
    <property type="gene ID" value="TREG1_125620"/>
</dbReference>
<feature type="compositionally biased region" description="Gly residues" evidence="2">
    <location>
        <begin position="142"/>
        <end position="151"/>
    </location>
</feature>
<feature type="region of interest" description="Disordered" evidence="2">
    <location>
        <begin position="103"/>
        <end position="156"/>
    </location>
</feature>
<reference evidence="4" key="1">
    <citation type="submission" date="2022-06" db="EMBL/GenBank/DDBJ databases">
        <authorList>
            <person name="Berger JAMES D."/>
            <person name="Berger JAMES D."/>
        </authorList>
    </citation>
    <scope>NUCLEOTIDE SEQUENCE [LARGE SCALE GENOMIC DNA]</scope>
</reference>
<protein>
    <recommendedName>
        <fullName evidence="3">Rho-GAP domain-containing protein</fullName>
    </recommendedName>
</protein>
<dbReference type="GO" id="GO:0005096">
    <property type="term" value="F:GTPase activator activity"/>
    <property type="evidence" value="ECO:0007669"/>
    <property type="project" value="UniProtKB-KW"/>
</dbReference>
<feature type="compositionally biased region" description="Basic residues" evidence="2">
    <location>
        <begin position="555"/>
        <end position="566"/>
    </location>
</feature>
<name>A0AA85J4F4_TRIRE</name>
<feature type="compositionally biased region" description="Polar residues" evidence="2">
    <location>
        <begin position="719"/>
        <end position="735"/>
    </location>
</feature>
<accession>A0AA85J4F4</accession>
<dbReference type="SMART" id="SM00324">
    <property type="entry name" value="RhoGAP"/>
    <property type="match status" value="1"/>
</dbReference>
<feature type="region of interest" description="Disordered" evidence="2">
    <location>
        <begin position="839"/>
        <end position="930"/>
    </location>
</feature>
<reference evidence="5" key="2">
    <citation type="submission" date="2023-11" db="UniProtKB">
        <authorList>
            <consortium name="WormBaseParasite"/>
        </authorList>
    </citation>
    <scope>IDENTIFICATION</scope>
</reference>
<dbReference type="InterPro" id="IPR050729">
    <property type="entry name" value="Rho-GAP"/>
</dbReference>
<dbReference type="AlphaFoldDB" id="A0AA85J4F4"/>
<feature type="region of interest" description="Disordered" evidence="2">
    <location>
        <begin position="18"/>
        <end position="56"/>
    </location>
</feature>
<dbReference type="InterPro" id="IPR008936">
    <property type="entry name" value="Rho_GTPase_activation_prot"/>
</dbReference>
<feature type="compositionally biased region" description="Low complexity" evidence="2">
    <location>
        <begin position="28"/>
        <end position="52"/>
    </location>
</feature>
<dbReference type="PANTHER" id="PTHR23176">
    <property type="entry name" value="RHO/RAC/CDC GTPASE-ACTIVATING PROTEIN"/>
    <property type="match status" value="1"/>
</dbReference>
<feature type="domain" description="Rho-GAP" evidence="3">
    <location>
        <begin position="205"/>
        <end position="390"/>
    </location>
</feature>
<sequence length="1057" mass="116422">MYGPERPFLIAFSSVQMNSANSPSHHQNNNGNTTTTTNNNNNSSANSPDTNNYSPQNKDIFEIIKKMSPSPQSDIRANDNDCIIPRDQIKVSFVLRSMEKSLNEENNHTGNQTVKSEDPMKPVEYTKQERGRSKSRAHGRRVGAGTGGGGDSRNNTNSIMTKSSIFFDNSTSASKQAALPLRAAISTSSLQSGITQDVQCGQIFGCLPEQVWPDSQLPESLVNLFAIVYYNGVDIEGIFRRTAVHSQIELMRARVDENIQTITPNNCNPILASCVLKRFFCEIPGHLLIDAKWDEWASLTEINSPSERLQLIEKLVRSLPKVNQTLLALLIYLLAHIRDNEEMNRMSARNLAVVWGPNLIQRPNTPLALDDSKIATQIVTYLLEPPVTNFLLETSNAKNELNQHFKNIWGNLKGTSTTTTTSKTMESSSSSKLQNMSTSMTIATATTTITDSSEEEKSSRLDSGVHSEQKTEDSRQTPVKGDVRIKYPSRRGHSVSNIPPQISPLESDSVFINEKHYSSLLKTNEPHDDTPVNAPPTVSSTGNSSHSSTVISRRGVGRMNRKKHSLLSHMTLPDQTGPPTALKQTVGNPDTTTNTQMESKNLTRLRATSTIVQPLSSSLALTPTKIMLATASASATTTTSEMIGTPRHTSDVRRSRNTSCPPNRKSALVKLSTPYPLPKTQVELEAPPIPPRLQPTCTGQNNPSVKCNKHTSIVATNTPSIHFNHSQQTKVNPSQGEEKTPSPPIPKRTIHRRTRPQKTTSEIPDITLLNNAYYAKDSRSMNNGGNNNNGNTYRRRNSIDSQGDTSRAYHEAMENDESTNSTSCYKTNEYGTPIKIISVSAPGSNNSNNNNRENTSEKSYRYSNVKNTDDDNLGSNNNSSMKSTTKLLQPSTDHRTRNNMPRSESDMSVISSDSSSFSSPSMSSFRKHSNNRQDVDLTANANSSPTNTNIPSPVVHRPEFNTQDLIINPQQCKSGRIIHRMISLQHPLKSIKKLSIPSDKCTVNNPLPSSFSSSLSSSSSPTSFSSSDIGYATTSHHENQDIVEELIVSSMVNQLVE</sequence>
<evidence type="ECO:0000313" key="4">
    <source>
        <dbReference type="Proteomes" id="UP000050795"/>
    </source>
</evidence>
<dbReference type="InterPro" id="IPR000198">
    <property type="entry name" value="RhoGAP_dom"/>
</dbReference>